<dbReference type="Pfam" id="PF14905">
    <property type="entry name" value="OMP_b-brl_3"/>
    <property type="match status" value="1"/>
</dbReference>
<dbReference type="InterPro" id="IPR037066">
    <property type="entry name" value="Plug_dom_sf"/>
</dbReference>
<keyword evidence="7" id="KW-0675">Receptor</keyword>
<dbReference type="Gene3D" id="2.60.40.1120">
    <property type="entry name" value="Carboxypeptidase-like, regulatory domain"/>
    <property type="match status" value="1"/>
</dbReference>
<accession>A0A7K1UCG2</accession>
<evidence type="ECO:0000256" key="3">
    <source>
        <dbReference type="ARBA" id="ARBA00023237"/>
    </source>
</evidence>
<evidence type="ECO:0000259" key="6">
    <source>
        <dbReference type="Pfam" id="PF14905"/>
    </source>
</evidence>
<dbReference type="SUPFAM" id="SSF49464">
    <property type="entry name" value="Carboxypeptidase regulatory domain-like"/>
    <property type="match status" value="1"/>
</dbReference>
<dbReference type="InterPro" id="IPR008969">
    <property type="entry name" value="CarboxyPept-like_regulatory"/>
</dbReference>
<evidence type="ECO:0000259" key="5">
    <source>
        <dbReference type="Pfam" id="PF07715"/>
    </source>
</evidence>
<feature type="domain" description="Outer membrane protein beta-barrel" evidence="6">
    <location>
        <begin position="371"/>
        <end position="766"/>
    </location>
</feature>
<dbReference type="InterPro" id="IPR041700">
    <property type="entry name" value="OMP_b-brl_3"/>
</dbReference>
<dbReference type="Gene3D" id="2.170.130.10">
    <property type="entry name" value="TonB-dependent receptor, plug domain"/>
    <property type="match status" value="1"/>
</dbReference>
<dbReference type="GO" id="GO:0009279">
    <property type="term" value="C:cell outer membrane"/>
    <property type="evidence" value="ECO:0007669"/>
    <property type="project" value="UniProtKB-SubCell"/>
</dbReference>
<feature type="signal peptide" evidence="4">
    <location>
        <begin position="1"/>
        <end position="21"/>
    </location>
</feature>
<dbReference type="Pfam" id="PF07715">
    <property type="entry name" value="Plug"/>
    <property type="match status" value="1"/>
</dbReference>
<comment type="caution">
    <text evidence="7">The sequence shown here is derived from an EMBL/GenBank/DDBJ whole genome shotgun (WGS) entry which is preliminary data.</text>
</comment>
<evidence type="ECO:0000256" key="4">
    <source>
        <dbReference type="SAM" id="SignalP"/>
    </source>
</evidence>
<evidence type="ECO:0000256" key="2">
    <source>
        <dbReference type="ARBA" id="ARBA00023136"/>
    </source>
</evidence>
<dbReference type="InterPro" id="IPR012910">
    <property type="entry name" value="Plug_dom"/>
</dbReference>
<name>A0A7K1UCG2_9BACT</name>
<dbReference type="RefSeq" id="WP_157309418.1">
    <property type="nucleotide sequence ID" value="NZ_WRXN01000018.1"/>
</dbReference>
<evidence type="ECO:0000313" key="8">
    <source>
        <dbReference type="Proteomes" id="UP000461730"/>
    </source>
</evidence>
<organism evidence="7 8">
    <name type="scientific">Chitinophaga tropicalis</name>
    <dbReference type="NCBI Taxonomy" id="2683588"/>
    <lineage>
        <taxon>Bacteria</taxon>
        <taxon>Pseudomonadati</taxon>
        <taxon>Bacteroidota</taxon>
        <taxon>Chitinophagia</taxon>
        <taxon>Chitinophagales</taxon>
        <taxon>Chitinophagaceae</taxon>
        <taxon>Chitinophaga</taxon>
    </lineage>
</organism>
<comment type="subcellular location">
    <subcellularLocation>
        <location evidence="1">Cell outer membrane</location>
    </subcellularLocation>
</comment>
<keyword evidence="3" id="KW-0998">Cell outer membrane</keyword>
<protein>
    <submittedName>
        <fullName evidence="7">TonB-dependent receptor</fullName>
    </submittedName>
</protein>
<dbReference type="Pfam" id="PF13620">
    <property type="entry name" value="CarboxypepD_reg"/>
    <property type="match status" value="1"/>
</dbReference>
<dbReference type="InterPro" id="IPR036942">
    <property type="entry name" value="Beta-barrel_TonB_sf"/>
</dbReference>
<keyword evidence="8" id="KW-1185">Reference proteome</keyword>
<evidence type="ECO:0000256" key="1">
    <source>
        <dbReference type="ARBA" id="ARBA00004442"/>
    </source>
</evidence>
<evidence type="ECO:0000313" key="7">
    <source>
        <dbReference type="EMBL" id="MVT11996.1"/>
    </source>
</evidence>
<dbReference type="Gene3D" id="2.40.170.20">
    <property type="entry name" value="TonB-dependent receptor, beta-barrel domain"/>
    <property type="match status" value="1"/>
</dbReference>
<keyword evidence="4" id="KW-0732">Signal</keyword>
<dbReference type="AlphaFoldDB" id="A0A7K1UCG2"/>
<sequence length="792" mass="89843">MTLKHILFVLFLTLSYNGLHAQHAITGKVTDSSFQALAFATVVLQSDTNFIAGAATDESGRFNISTPDNLHGHYTLTVSLMGYQPFKRNFSYPDTAFLSHITLTRDRRTLTGVTVSGKKPLVIRKADRYIVDVENSFLANGNSGLDVLKKSPGIWVSNNGSIRIKGSQSVMVMINDVVQRMSEEELAEYLKTIPSENISRIEVIANPPSEFEAAGAGGIIHIILKKVRNDGFNGGVSTHYRQQGKKPYYGGTATADYRIKDLYLSGGYSYVKDKSTYLATNNIVYPDKGVYSSRTDRNNNTGRHQYRFGVALDIGKDHTLNLQTLATTNNLDESFITGIRYLPGTDTITGVANSGRMRDADLRSTTLNYVWKTDSSGSQLKVIADYTNSSKTELNNFYSRYNDPLRNSTYRNNTPNNTDILSVQADYTEVLKDKTEIKGGTKLSAVKRDNEIVREDYVDDKWVLNEAGSNHFIYKEYLLMFYSSVEKTFGPLVLKAGLRAEQTYTKGNSVTSHQKFDRNYFGLFPSFFMMYTLNETQGNSVRLNYTRRLQRPSFSALNPYRLQFDDYTVMVGNPNLLPQYSHNISAGYTFRNDYSAELYFSRTDDVIAELASSTGNNVIEYQSRNFTHSTEYGLSLEAPFKVMKGWTVNNSFSLYNLSYRIDAFSINRTSFSVKSIHTIVWNKVIDIDAVADYRSPYVSANSRIPYMFTFDLEFTRRILKNQGRVRLYLADIFNTLREKEVTDYNNTHIDFYQKRPTRLIGVVFSYTFRSGKKFSNKKIDQGNTDEKGRIGN</sequence>
<dbReference type="SUPFAM" id="SSF56935">
    <property type="entry name" value="Porins"/>
    <property type="match status" value="1"/>
</dbReference>
<proteinExistence type="predicted"/>
<feature type="chain" id="PRO_5029779878" evidence="4">
    <location>
        <begin position="22"/>
        <end position="792"/>
    </location>
</feature>
<feature type="domain" description="TonB-dependent receptor plug" evidence="5">
    <location>
        <begin position="141"/>
        <end position="218"/>
    </location>
</feature>
<reference evidence="7 8" key="1">
    <citation type="submission" date="2019-12" db="EMBL/GenBank/DDBJ databases">
        <title>Chitinophaga sp. strain ysch24 (GDMCC 1.1355), whole genome shotgun sequence.</title>
        <authorList>
            <person name="Zhang X."/>
        </authorList>
    </citation>
    <scope>NUCLEOTIDE SEQUENCE [LARGE SCALE GENOMIC DNA]</scope>
    <source>
        <strain evidence="8">ysch24</strain>
    </source>
</reference>
<keyword evidence="2" id="KW-0472">Membrane</keyword>
<gene>
    <name evidence="7" type="ORF">GO493_27295</name>
</gene>
<dbReference type="Proteomes" id="UP000461730">
    <property type="component" value="Unassembled WGS sequence"/>
</dbReference>
<dbReference type="EMBL" id="WRXN01000018">
    <property type="protein sequence ID" value="MVT11996.1"/>
    <property type="molecule type" value="Genomic_DNA"/>
</dbReference>